<name>A0A1U7IM00_9CYAN</name>
<protein>
    <recommendedName>
        <fullName evidence="7">Photosystem II extrinsic protein U</fullName>
        <shortName evidence="7">PSII-U</shortName>
        <shortName evidence="7">PsbU</shortName>
    </recommendedName>
    <alternativeName>
        <fullName evidence="7">Photosystem II 12 kDa extrinsic protein</fullName>
        <shortName evidence="7">PS II complex 12 kDa extrinsic protein</shortName>
    </alternativeName>
</protein>
<evidence type="ECO:0000313" key="8">
    <source>
        <dbReference type="EMBL" id="OKH38302.1"/>
    </source>
</evidence>
<reference evidence="8 9" key="1">
    <citation type="submission" date="2016-11" db="EMBL/GenBank/DDBJ databases">
        <title>Draft Genome Sequences of Nine Cyanobacterial Strains from Diverse Habitats.</title>
        <authorList>
            <person name="Zhu T."/>
            <person name="Hou S."/>
            <person name="Lu X."/>
            <person name="Hess W.R."/>
        </authorList>
    </citation>
    <scope>NUCLEOTIDE SEQUENCE [LARGE SCALE GENOMIC DNA]</scope>
    <source>
        <strain evidence="8 9">IAM M-71</strain>
    </source>
</reference>
<dbReference type="HAMAP" id="MF_00589">
    <property type="entry name" value="PSII_PsbU"/>
    <property type="match status" value="1"/>
</dbReference>
<accession>A0A1U7IM00</accession>
<dbReference type="EMBL" id="MRCE01000008">
    <property type="protein sequence ID" value="OKH38302.1"/>
    <property type="molecule type" value="Genomic_DNA"/>
</dbReference>
<comment type="function">
    <text evidence="7">One of the extrinsic, lumenal subunits of photosystem II (PSII). PSII is a light-driven water plastoquinone oxidoreductase, using light energy to abstract electrons from H(2)O, generating a proton gradient subsequently used for ATP formation. The extrinsic proteins stabilize the structure of photosystem II oxygen-evolving complex (OEC), the ion environment of oxygen evolution and protect the OEC against heat-induced inactivation.</text>
</comment>
<dbReference type="RefSeq" id="WP_073593269.1">
    <property type="nucleotide sequence ID" value="NZ_MRCE01000008.1"/>
</dbReference>
<keyword evidence="4 7" id="KW-0793">Thylakoid</keyword>
<dbReference type="Gene3D" id="1.10.150.320">
    <property type="entry name" value="Photosystem II 12 kDa extrinsic protein"/>
    <property type="match status" value="1"/>
</dbReference>
<evidence type="ECO:0000256" key="2">
    <source>
        <dbReference type="ARBA" id="ARBA00010827"/>
    </source>
</evidence>
<dbReference type="OrthoDB" id="463369at2"/>
<dbReference type="NCBIfam" id="NF002708">
    <property type="entry name" value="PRK02515.1"/>
    <property type="match status" value="1"/>
</dbReference>
<evidence type="ECO:0000256" key="7">
    <source>
        <dbReference type="HAMAP-Rule" id="MF_00589"/>
    </source>
</evidence>
<keyword evidence="3 7" id="KW-0249">Electron transport</keyword>
<comment type="subunit">
    <text evidence="7">PSII is composed of 1 copy each of membrane proteins PsbA, PsbB, PsbC, PsbD, PsbE, PsbF, PsbH, PsbI, PsbJ, PsbK, PsbL, PsbM, PsbT, PsbX, PsbY, PsbZ, Psb30/Ycf12, peripheral proteins PsbO, CyanoQ (PsbQ), PsbU, PsbV and a large number of cofactors. It forms dimeric complexes.</text>
</comment>
<comment type="similarity">
    <text evidence="2 7">Belongs to the PsbU family.</text>
</comment>
<evidence type="ECO:0000256" key="3">
    <source>
        <dbReference type="ARBA" id="ARBA00022982"/>
    </source>
</evidence>
<proteinExistence type="inferred from homology"/>
<feature type="signal peptide" evidence="7">
    <location>
        <begin position="1"/>
        <end position="29"/>
    </location>
</feature>
<evidence type="ECO:0000256" key="1">
    <source>
        <dbReference type="ARBA" id="ARBA00004170"/>
    </source>
</evidence>
<keyword evidence="7" id="KW-0813">Transport</keyword>
<comment type="subcellular location">
    <subcellularLocation>
        <location evidence="7">Cellular thylakoid membrane</location>
        <topology evidence="7">Peripheral membrane protein</topology>
        <orientation evidence="7">Lumenal side</orientation>
    </subcellularLocation>
    <subcellularLocation>
        <location evidence="1">Membrane</location>
        <topology evidence="1">Peripheral membrane protein</topology>
    </subcellularLocation>
</comment>
<dbReference type="STRING" id="454136.NIES2119_09685"/>
<dbReference type="AlphaFoldDB" id="A0A1U7IM00"/>
<dbReference type="SUPFAM" id="SSF81585">
    <property type="entry name" value="PsbU/PolX domain-like"/>
    <property type="match status" value="1"/>
</dbReference>
<keyword evidence="5 7" id="KW-0472">Membrane</keyword>
<dbReference type="GO" id="GO:0042549">
    <property type="term" value="P:photosystem II stabilization"/>
    <property type="evidence" value="ECO:0007669"/>
    <property type="project" value="InterPro"/>
</dbReference>
<feature type="chain" id="PRO_5013404898" description="Photosystem II extrinsic protein U" evidence="7">
    <location>
        <begin position="30"/>
        <end position="146"/>
    </location>
</feature>
<evidence type="ECO:0000256" key="4">
    <source>
        <dbReference type="ARBA" id="ARBA00023078"/>
    </source>
</evidence>
<gene>
    <name evidence="7" type="primary">psbU</name>
    <name evidence="8" type="ORF">NIES2119_09685</name>
</gene>
<dbReference type="PROSITE" id="PS51257">
    <property type="entry name" value="PROKAR_LIPOPROTEIN"/>
    <property type="match status" value="1"/>
</dbReference>
<keyword evidence="7" id="KW-0732">Signal</keyword>
<dbReference type="InterPro" id="IPR010527">
    <property type="entry name" value="PSII_PsbU"/>
</dbReference>
<evidence type="ECO:0000256" key="5">
    <source>
        <dbReference type="ARBA" id="ARBA00023136"/>
    </source>
</evidence>
<dbReference type="Pfam" id="PF06514">
    <property type="entry name" value="PsbU"/>
    <property type="match status" value="1"/>
</dbReference>
<dbReference type="GO" id="GO:0019898">
    <property type="term" value="C:extrinsic component of membrane"/>
    <property type="evidence" value="ECO:0007669"/>
    <property type="project" value="InterPro"/>
</dbReference>
<dbReference type="GO" id="GO:0009654">
    <property type="term" value="C:photosystem II oxygen evolving complex"/>
    <property type="evidence" value="ECO:0007669"/>
    <property type="project" value="InterPro"/>
</dbReference>
<comment type="caution">
    <text evidence="8">The sequence shown here is derived from an EMBL/GenBank/DDBJ whole genome shotgun (WGS) entry which is preliminary data.</text>
</comment>
<sequence length="146" mass="16165" precursor="true">MKKLLRLFTVCALVIGCWAGMGFTQRANAVSLTSVAFNSAPVLAETSAEAELRNRVDAKLGEIANKIDLNNTNLRAFKRFQGMYPNLGAKIVKNAPYEKVEDVLDIPGLSERQKEILQANLDEFTVTPVESAFNEGDDRINNGIYR</sequence>
<dbReference type="GO" id="GO:0031676">
    <property type="term" value="C:plasma membrane-derived thylakoid membrane"/>
    <property type="evidence" value="ECO:0007669"/>
    <property type="project" value="UniProtKB-SubCell"/>
</dbReference>
<evidence type="ECO:0000313" key="9">
    <source>
        <dbReference type="Proteomes" id="UP000185860"/>
    </source>
</evidence>
<organism evidence="8 9">
    <name type="scientific">[Phormidium ambiguum] IAM M-71</name>
    <dbReference type="NCBI Taxonomy" id="454136"/>
    <lineage>
        <taxon>Bacteria</taxon>
        <taxon>Bacillati</taxon>
        <taxon>Cyanobacteriota</taxon>
        <taxon>Cyanophyceae</taxon>
        <taxon>Oscillatoriophycideae</taxon>
        <taxon>Aerosakkonematales</taxon>
        <taxon>Aerosakkonemataceae</taxon>
        <taxon>Floridanema</taxon>
    </lineage>
</organism>
<keyword evidence="7" id="KW-0602">Photosynthesis</keyword>
<evidence type="ECO:0000256" key="6">
    <source>
        <dbReference type="ARBA" id="ARBA00023276"/>
    </source>
</evidence>
<dbReference type="GO" id="GO:0015979">
    <property type="term" value="P:photosynthesis"/>
    <property type="evidence" value="ECO:0007669"/>
    <property type="project" value="UniProtKB-UniRule"/>
</dbReference>
<dbReference type="Proteomes" id="UP000185860">
    <property type="component" value="Unassembled WGS sequence"/>
</dbReference>
<keyword evidence="6 7" id="KW-0604">Photosystem II</keyword>